<evidence type="ECO:0000313" key="9">
    <source>
        <dbReference type="EMBL" id="MBJ7599439.1"/>
    </source>
</evidence>
<dbReference type="AlphaFoldDB" id="A0A934K3S0"/>
<evidence type="ECO:0000256" key="1">
    <source>
        <dbReference type="ARBA" id="ARBA00004193"/>
    </source>
</evidence>
<evidence type="ECO:0000256" key="7">
    <source>
        <dbReference type="SAM" id="SignalP"/>
    </source>
</evidence>
<dbReference type="InterPro" id="IPR003760">
    <property type="entry name" value="PnrA-like"/>
</dbReference>
<dbReference type="GO" id="GO:0005886">
    <property type="term" value="C:plasma membrane"/>
    <property type="evidence" value="ECO:0007669"/>
    <property type="project" value="UniProtKB-SubCell"/>
</dbReference>
<dbReference type="InterPro" id="IPR050957">
    <property type="entry name" value="BMP_lipoprotein"/>
</dbReference>
<comment type="caution">
    <text evidence="9">The sequence shown here is derived from an EMBL/GenBank/DDBJ whole genome shotgun (WGS) entry which is preliminary data.</text>
</comment>
<feature type="chain" id="PRO_5044774439" evidence="7">
    <location>
        <begin position="20"/>
        <end position="345"/>
    </location>
</feature>
<keyword evidence="3" id="KW-1003">Cell membrane</keyword>
<evidence type="ECO:0000256" key="4">
    <source>
        <dbReference type="ARBA" id="ARBA00022729"/>
    </source>
</evidence>
<dbReference type="Pfam" id="PF02608">
    <property type="entry name" value="Bmp"/>
    <property type="match status" value="1"/>
</dbReference>
<protein>
    <submittedName>
        <fullName evidence="9">BMP family ABC transporter substrate-binding protein</fullName>
    </submittedName>
</protein>
<evidence type="ECO:0000256" key="2">
    <source>
        <dbReference type="ARBA" id="ARBA00008610"/>
    </source>
</evidence>
<gene>
    <name evidence="9" type="ORF">JF922_15345</name>
</gene>
<evidence type="ECO:0000313" key="10">
    <source>
        <dbReference type="Proteomes" id="UP000612893"/>
    </source>
</evidence>
<evidence type="ECO:0000259" key="8">
    <source>
        <dbReference type="Pfam" id="PF02608"/>
    </source>
</evidence>
<evidence type="ECO:0000256" key="6">
    <source>
        <dbReference type="ARBA" id="ARBA00023288"/>
    </source>
</evidence>
<dbReference type="InterPro" id="IPR028082">
    <property type="entry name" value="Peripla_BP_I"/>
</dbReference>
<dbReference type="SUPFAM" id="SSF53822">
    <property type="entry name" value="Periplasmic binding protein-like I"/>
    <property type="match status" value="1"/>
</dbReference>
<comment type="similarity">
    <text evidence="2">Belongs to the BMP lipoprotein family.</text>
</comment>
<sequence length="345" mass="36123">MKLFRQVAVLAAAGVIALACGGGSSSTGGTSSSCKKTWKVGLVTDVGKLSDKSFNATSWKGVQDAQADSSLCVQGRAIESNQPTDYQKNMQTFVDQGYDAVIAVGFLMTDDVLTVAKANPKVKFSIVDGSHTDPPANLTDLLFREDQAGYLAGALAGLYTKSNVIGGVYGLDIPPVHKYRVGYENGAKHTNPNIKTLGVYQPAGPKAFNDPDWGKARGIEFADQGADIVFGAGGNTGNGALLAAQQKSKTCIGVDVDQYVSYPEVQNCLLTSAEKKLAVAVKTWISTVVKGTVKNGTALFDAANGGVGIAPFHNFDSKVTSDEKTKLQDIEKQLASGALKTGAET</sequence>
<dbReference type="Proteomes" id="UP000612893">
    <property type="component" value="Unassembled WGS sequence"/>
</dbReference>
<dbReference type="CDD" id="cd06354">
    <property type="entry name" value="PBP1_PrnA-like"/>
    <property type="match status" value="1"/>
</dbReference>
<dbReference type="RefSeq" id="WP_338202929.1">
    <property type="nucleotide sequence ID" value="NZ_JAEKNR010000154.1"/>
</dbReference>
<dbReference type="Gene3D" id="3.40.50.2300">
    <property type="match status" value="2"/>
</dbReference>
<keyword evidence="5" id="KW-0472">Membrane</keyword>
<accession>A0A934K3S0</accession>
<evidence type="ECO:0000256" key="5">
    <source>
        <dbReference type="ARBA" id="ARBA00023136"/>
    </source>
</evidence>
<comment type="subcellular location">
    <subcellularLocation>
        <location evidence="1">Cell membrane</location>
        <topology evidence="1">Lipid-anchor</topology>
    </subcellularLocation>
</comment>
<evidence type="ECO:0000256" key="3">
    <source>
        <dbReference type="ARBA" id="ARBA00022475"/>
    </source>
</evidence>
<dbReference type="PROSITE" id="PS51257">
    <property type="entry name" value="PROKAR_LIPOPROTEIN"/>
    <property type="match status" value="1"/>
</dbReference>
<dbReference type="PANTHER" id="PTHR34296:SF2">
    <property type="entry name" value="ABC TRANSPORTER GUANOSINE-BINDING PROTEIN NUPN"/>
    <property type="match status" value="1"/>
</dbReference>
<reference evidence="9" key="1">
    <citation type="submission" date="2020-10" db="EMBL/GenBank/DDBJ databases">
        <title>Ca. Dormibacterota MAGs.</title>
        <authorList>
            <person name="Montgomery K."/>
        </authorList>
    </citation>
    <scope>NUCLEOTIDE SEQUENCE [LARGE SCALE GENOMIC DNA]</scope>
    <source>
        <strain evidence="9">SC8812_S17_10</strain>
    </source>
</reference>
<feature type="signal peptide" evidence="7">
    <location>
        <begin position="1"/>
        <end position="19"/>
    </location>
</feature>
<dbReference type="PANTHER" id="PTHR34296">
    <property type="entry name" value="TRANSCRIPTIONAL ACTIVATOR PROTEIN MED"/>
    <property type="match status" value="1"/>
</dbReference>
<name>A0A934K3S0_9BACT</name>
<organism evidence="9 10">
    <name type="scientific">Candidatus Nephthysia bennettiae</name>
    <dbReference type="NCBI Taxonomy" id="3127016"/>
    <lineage>
        <taxon>Bacteria</taxon>
        <taxon>Bacillati</taxon>
        <taxon>Candidatus Dormiibacterota</taxon>
        <taxon>Candidatus Dormibacteria</taxon>
        <taxon>Candidatus Dormibacterales</taxon>
        <taxon>Candidatus Dormibacteraceae</taxon>
        <taxon>Candidatus Nephthysia</taxon>
    </lineage>
</organism>
<keyword evidence="4 7" id="KW-0732">Signal</keyword>
<dbReference type="EMBL" id="JAEKNR010000154">
    <property type="protein sequence ID" value="MBJ7599439.1"/>
    <property type="molecule type" value="Genomic_DNA"/>
</dbReference>
<keyword evidence="6" id="KW-0449">Lipoprotein</keyword>
<feature type="domain" description="ABC transporter substrate-binding protein PnrA-like" evidence="8">
    <location>
        <begin position="41"/>
        <end position="330"/>
    </location>
</feature>
<proteinExistence type="inferred from homology"/>
<keyword evidence="10" id="KW-1185">Reference proteome</keyword>